<evidence type="ECO:0008006" key="11">
    <source>
        <dbReference type="Google" id="ProtNLM"/>
    </source>
</evidence>
<evidence type="ECO:0000313" key="10">
    <source>
        <dbReference type="Proteomes" id="UP000019373"/>
    </source>
</evidence>
<keyword evidence="5" id="KW-0159">Chromosome partition</keyword>
<dbReference type="HOGENOM" id="CLU_006541_2_0_1"/>
<evidence type="ECO:0000256" key="8">
    <source>
        <dbReference type="SAM" id="MobiDB-lite"/>
    </source>
</evidence>
<dbReference type="GO" id="GO:0007064">
    <property type="term" value="P:mitotic sister chromatid cohesion"/>
    <property type="evidence" value="ECO:0007669"/>
    <property type="project" value="InterPro"/>
</dbReference>
<dbReference type="Proteomes" id="UP000019373">
    <property type="component" value="Unassembled WGS sequence"/>
</dbReference>
<reference evidence="10" key="1">
    <citation type="journal article" date="2014" name="BMC Genomics">
        <title>Genome characteristics reveal the impact of lichenization on lichen-forming fungus Endocarpon pusillum Hedwig (Verrucariales, Ascomycota).</title>
        <authorList>
            <person name="Wang Y.-Y."/>
            <person name="Liu B."/>
            <person name="Zhang X.-Y."/>
            <person name="Zhou Q.-M."/>
            <person name="Zhang T."/>
            <person name="Li H."/>
            <person name="Yu Y.-F."/>
            <person name="Zhang X.-L."/>
            <person name="Hao X.-Y."/>
            <person name="Wang M."/>
            <person name="Wang L."/>
            <person name="Wei J.-C."/>
        </authorList>
    </citation>
    <scope>NUCLEOTIDE SEQUENCE [LARGE SCALE GENOMIC DNA]</scope>
    <source>
        <strain evidence="10">Z07020 / HMAS-L-300199</strain>
    </source>
</reference>
<evidence type="ECO:0000256" key="3">
    <source>
        <dbReference type="ARBA" id="ARBA00022618"/>
    </source>
</evidence>
<evidence type="ECO:0000256" key="1">
    <source>
        <dbReference type="ARBA" id="ARBA00004123"/>
    </source>
</evidence>
<dbReference type="PANTHER" id="PTHR21394">
    <property type="entry name" value="MAU2 CHROMATID COHESION FACTOR HOMOLOG"/>
    <property type="match status" value="1"/>
</dbReference>
<dbReference type="OrthoDB" id="5565328at2759"/>
<dbReference type="eggNOG" id="ENOG502RK5N">
    <property type="taxonomic scope" value="Eukaryota"/>
</dbReference>
<dbReference type="GO" id="GO:0007059">
    <property type="term" value="P:chromosome segregation"/>
    <property type="evidence" value="ECO:0007669"/>
    <property type="project" value="UniProtKB-KW"/>
</dbReference>
<keyword evidence="3" id="KW-0132">Cell division</keyword>
<evidence type="ECO:0000256" key="6">
    <source>
        <dbReference type="ARBA" id="ARBA00023242"/>
    </source>
</evidence>
<gene>
    <name evidence="9" type="ORF">EPUS_03999</name>
</gene>
<organism evidence="9 10">
    <name type="scientific">Endocarpon pusillum (strain Z07020 / HMAS-L-300199)</name>
    <name type="common">Lichen-forming fungus</name>
    <dbReference type="NCBI Taxonomy" id="1263415"/>
    <lineage>
        <taxon>Eukaryota</taxon>
        <taxon>Fungi</taxon>
        <taxon>Dikarya</taxon>
        <taxon>Ascomycota</taxon>
        <taxon>Pezizomycotina</taxon>
        <taxon>Eurotiomycetes</taxon>
        <taxon>Chaetothyriomycetidae</taxon>
        <taxon>Verrucariales</taxon>
        <taxon>Verrucariaceae</taxon>
        <taxon>Endocarpon</taxon>
    </lineage>
</organism>
<dbReference type="Pfam" id="PF10345">
    <property type="entry name" value="Cohesin_load"/>
    <property type="match status" value="1"/>
</dbReference>
<keyword evidence="10" id="KW-1185">Reference proteome</keyword>
<proteinExistence type="inferred from homology"/>
<evidence type="ECO:0000256" key="2">
    <source>
        <dbReference type="ARBA" id="ARBA00008585"/>
    </source>
</evidence>
<feature type="compositionally biased region" description="Polar residues" evidence="8">
    <location>
        <begin position="13"/>
        <end position="23"/>
    </location>
</feature>
<dbReference type="GeneID" id="19239034"/>
<comment type="subcellular location">
    <subcellularLocation>
        <location evidence="1">Nucleus</location>
    </subcellularLocation>
</comment>
<evidence type="ECO:0000256" key="7">
    <source>
        <dbReference type="ARBA" id="ARBA00023306"/>
    </source>
</evidence>
<evidence type="ECO:0000256" key="5">
    <source>
        <dbReference type="ARBA" id="ARBA00022829"/>
    </source>
</evidence>
<dbReference type="GO" id="GO:0051301">
    <property type="term" value="P:cell division"/>
    <property type="evidence" value="ECO:0007669"/>
    <property type="project" value="UniProtKB-KW"/>
</dbReference>
<accession>U1HGM6</accession>
<dbReference type="AlphaFoldDB" id="U1HGM6"/>
<evidence type="ECO:0000256" key="4">
    <source>
        <dbReference type="ARBA" id="ARBA00022776"/>
    </source>
</evidence>
<name>U1HGM6_ENDPU</name>
<protein>
    <recommendedName>
        <fullName evidence="11">Cohesin loading factor</fullName>
    </recommendedName>
</protein>
<evidence type="ECO:0000313" key="9">
    <source>
        <dbReference type="EMBL" id="ERF69295.1"/>
    </source>
</evidence>
<dbReference type="GO" id="GO:0005634">
    <property type="term" value="C:nucleus"/>
    <property type="evidence" value="ECO:0007669"/>
    <property type="project" value="UniProtKB-SubCell"/>
</dbReference>
<dbReference type="OMA" id="QMVDICC"/>
<keyword evidence="4" id="KW-0498">Mitosis</keyword>
<feature type="region of interest" description="Disordered" evidence="8">
    <location>
        <begin position="1"/>
        <end position="23"/>
    </location>
</feature>
<feature type="region of interest" description="Disordered" evidence="8">
    <location>
        <begin position="760"/>
        <end position="797"/>
    </location>
</feature>
<keyword evidence="7" id="KW-0131">Cell cycle</keyword>
<dbReference type="RefSeq" id="XP_007805053.1">
    <property type="nucleotide sequence ID" value="XM_007806862.1"/>
</dbReference>
<dbReference type="InterPro" id="IPR019440">
    <property type="entry name" value="MAU2"/>
</dbReference>
<keyword evidence="6" id="KW-0539">Nucleus</keyword>
<dbReference type="EMBL" id="KE721457">
    <property type="protein sequence ID" value="ERF69295.1"/>
    <property type="molecule type" value="Genomic_DNA"/>
</dbReference>
<comment type="similarity">
    <text evidence="2">Belongs to the SCC4/mau-2 family.</text>
</comment>
<sequence length="797" mass="88113">MPYNADQPHLYQQYPNQPYTSRQYDGPHCPPVNPSIQYPPLEVAVPQHTNHQYPVKPGYYMNQQTYSQPGHYPQASIQGPYPPGQGHHEPAAAHHQVLAPRQPTIQLEVPSRPVKESTASPVDYQILLLSLAEEYLDAAHGNSMLTALCQGDVQLDNYYKLVSTALGCMETVLKRFRLPPLKEAQLRLRFARTLYDETENDLEAETALSKGIDLCERNKLLDLKYTMQVLMSRVLHRSNAKAATKAIDGIIEDVGAYQHTAWEYAFRFLRASLSLSMPSHQDFVAAIHQLQGIADLAHRKRDQAIFAFAGITEALAHLQSSGPDSGNQAQRALAKARQVQLDQDVRSVPQILVLFQFVDLCCSLRQSNLEQIGQNLATMQQIMDQIVDDVSWLDDGTILLPLTSKSAQCLALNGGGIVQERDGKHVLALAWLPKRDVYTVGYLLSAVATSYKNAQGDHKSEQFIDEGLALIRSNPATSKPPAESLSSSADRANWRKVLECQFLIEKAFLLCARSAWEKARALINELNIFSNALSAPLPPEFYCLIRYLDGAVHQGTGNLTKALTIFHSPDLSLPPNSSKSTRNNIGRDIALLAAMNTILIIRSPDHPAHHLLPSLISRIDPYLSATPNKHLLSARSLLISNLPTATHDLLTNETLSSTLLIKKHLSTALNIAKTIGNAQITAMTLSVMSAKFFKGVVGDQAEKSARAGQNMAYKSGMKLWMSVSSGMLADTLERQGKKAEAEKVKVQALRLAGMMPRSVQKFEEGAGEEAGEHSVVGERRRREALEQGEDKERDELA</sequence>